<reference evidence="9" key="1">
    <citation type="submission" date="2016-03" db="EMBL/GenBank/DDBJ databases">
        <authorList>
            <person name="Devillers H."/>
        </authorList>
    </citation>
    <scope>NUCLEOTIDE SEQUENCE [LARGE SCALE GENOMIC DNA]</scope>
</reference>
<dbReference type="AlphaFoldDB" id="A0A1G4ITH9"/>
<dbReference type="Proteomes" id="UP000190274">
    <property type="component" value="Chromosome B"/>
</dbReference>
<evidence type="ECO:0000256" key="5">
    <source>
        <dbReference type="ARBA" id="ARBA00023163"/>
    </source>
</evidence>
<evidence type="ECO:0000313" key="8">
    <source>
        <dbReference type="EMBL" id="SCU80263.1"/>
    </source>
</evidence>
<keyword evidence="4 7" id="KW-0010">Activator</keyword>
<sequence length="116" mass="13020">MAAGSMENSHLAQIEALLAPNSAQESPTVEFIPQLSYALHQVKKDPNSSTNSLEAATSSIRHRLKQCKAHLAENAACRELLSQTPAEWSKVLEQRQRNLDAKRQVFQQLEEQVQRL</sequence>
<evidence type="ECO:0000313" key="9">
    <source>
        <dbReference type="Proteomes" id="UP000190274"/>
    </source>
</evidence>
<dbReference type="GO" id="GO:0051123">
    <property type="term" value="P:RNA polymerase II preinitiation complex assembly"/>
    <property type="evidence" value="ECO:0007669"/>
    <property type="project" value="EnsemblFungi"/>
</dbReference>
<organism evidence="8 9">
    <name type="scientific">Lachancea dasiensis</name>
    <dbReference type="NCBI Taxonomy" id="1072105"/>
    <lineage>
        <taxon>Eukaryota</taxon>
        <taxon>Fungi</taxon>
        <taxon>Dikarya</taxon>
        <taxon>Ascomycota</taxon>
        <taxon>Saccharomycotina</taxon>
        <taxon>Saccharomycetes</taxon>
        <taxon>Saccharomycetales</taxon>
        <taxon>Saccharomycetaceae</taxon>
        <taxon>Lachancea</taxon>
    </lineage>
</organism>
<dbReference type="STRING" id="1266660.A0A1G4ITH9"/>
<evidence type="ECO:0000256" key="3">
    <source>
        <dbReference type="ARBA" id="ARBA00023015"/>
    </source>
</evidence>
<dbReference type="GO" id="GO:0005198">
    <property type="term" value="F:structural molecule activity"/>
    <property type="evidence" value="ECO:0007669"/>
    <property type="project" value="EnsemblFungi"/>
</dbReference>
<evidence type="ECO:0000256" key="6">
    <source>
        <dbReference type="ARBA" id="ARBA00023242"/>
    </source>
</evidence>
<dbReference type="OrthoDB" id="4069563at2759"/>
<evidence type="ECO:0000256" key="4">
    <source>
        <dbReference type="ARBA" id="ARBA00023159"/>
    </source>
</evidence>
<gene>
    <name evidence="7" type="primary">MED9</name>
    <name evidence="8" type="ORF">LADA_0B06040G</name>
</gene>
<evidence type="ECO:0000256" key="2">
    <source>
        <dbReference type="ARBA" id="ARBA00008089"/>
    </source>
</evidence>
<dbReference type="EMBL" id="LT598456">
    <property type="protein sequence ID" value="SCU80263.1"/>
    <property type="molecule type" value="Genomic_DNA"/>
</dbReference>
<evidence type="ECO:0000256" key="7">
    <source>
        <dbReference type="RuleBase" id="RU364145"/>
    </source>
</evidence>
<dbReference type="GO" id="GO:0000122">
    <property type="term" value="P:negative regulation of transcription by RNA polymerase II"/>
    <property type="evidence" value="ECO:0007669"/>
    <property type="project" value="EnsemblFungi"/>
</dbReference>
<keyword evidence="6 7" id="KW-0539">Nucleus</keyword>
<accession>A0A1G4ITH9</accession>
<protein>
    <recommendedName>
        <fullName evidence="7">Mediator of RNA polymerase II transcription subunit 9</fullName>
    </recommendedName>
    <alternativeName>
        <fullName evidence="7">Mediator complex subunit 9</fullName>
    </alternativeName>
</protein>
<dbReference type="InterPro" id="IPR011425">
    <property type="entry name" value="Med9"/>
</dbReference>
<dbReference type="GO" id="GO:0070847">
    <property type="term" value="C:core mediator complex"/>
    <property type="evidence" value="ECO:0007669"/>
    <property type="project" value="EnsemblFungi"/>
</dbReference>
<evidence type="ECO:0000256" key="1">
    <source>
        <dbReference type="ARBA" id="ARBA00004123"/>
    </source>
</evidence>
<dbReference type="GO" id="GO:0032968">
    <property type="term" value="P:positive regulation of transcription elongation by RNA polymerase II"/>
    <property type="evidence" value="ECO:0007669"/>
    <property type="project" value="EnsemblFungi"/>
</dbReference>
<keyword evidence="5 7" id="KW-0804">Transcription</keyword>
<dbReference type="GO" id="GO:0016592">
    <property type="term" value="C:mediator complex"/>
    <property type="evidence" value="ECO:0007669"/>
    <property type="project" value="InterPro"/>
</dbReference>
<keyword evidence="3 7" id="KW-0805">Transcription regulation</keyword>
<proteinExistence type="inferred from homology"/>
<dbReference type="GO" id="GO:0005829">
    <property type="term" value="C:cytosol"/>
    <property type="evidence" value="ECO:0007669"/>
    <property type="project" value="EnsemblFungi"/>
</dbReference>
<name>A0A1G4ITH9_9SACH</name>
<keyword evidence="9" id="KW-1185">Reference proteome</keyword>
<dbReference type="GO" id="GO:0060261">
    <property type="term" value="P:positive regulation of transcription initiation by RNA polymerase II"/>
    <property type="evidence" value="ECO:0007669"/>
    <property type="project" value="EnsemblFungi"/>
</dbReference>
<comment type="function">
    <text evidence="7">Component of the Mediator complex, a coactivator involved in the regulated transcription of nearly all RNA polymerase II-dependent genes. Mediator functions as a bridge to convey information from gene-specific regulatory proteins to the basal RNA polymerase II transcription machinery. Mediator is recruited to promoters by direct interactions with regulatory proteins and serves as a scaffold for the assembly of a functional preinitiation complex with RNA polymerase II and the general transcription factors.</text>
</comment>
<comment type="subunit">
    <text evidence="7">Component of the Mediator complex.</text>
</comment>
<dbReference type="GO" id="GO:0003713">
    <property type="term" value="F:transcription coactivator activity"/>
    <property type="evidence" value="ECO:0007669"/>
    <property type="project" value="EnsemblFungi"/>
</dbReference>
<comment type="subcellular location">
    <subcellularLocation>
        <location evidence="1 7">Nucleus</location>
    </subcellularLocation>
</comment>
<dbReference type="Pfam" id="PF07544">
    <property type="entry name" value="Med9"/>
    <property type="match status" value="1"/>
</dbReference>
<comment type="similarity">
    <text evidence="2 7">Belongs to the Mediator complex subunit 9 family.</text>
</comment>